<feature type="compositionally biased region" description="Low complexity" evidence="1">
    <location>
        <begin position="62"/>
        <end position="71"/>
    </location>
</feature>
<accession>A0A8H8A0R8</accession>
<dbReference type="EMBL" id="JAEFCI010001265">
    <property type="protein sequence ID" value="KAG5463019.1"/>
    <property type="molecule type" value="Genomic_DNA"/>
</dbReference>
<protein>
    <submittedName>
        <fullName evidence="2">Uncharacterized protein</fullName>
    </submittedName>
</protein>
<gene>
    <name evidence="2" type="ORF">BJ554DRAFT_2332</name>
</gene>
<dbReference type="AlphaFoldDB" id="A0A8H8A0R8"/>
<sequence>MWHYRNYGSGERRVYTRVARALPVPTSLRRRPVGREAFSFSLGQRGLANLSPPLHPSPLLSPLPHSFSLSHSHSRSRYGQGVSRHSSSRGGRSRVRGVPEAPPVPVH</sequence>
<reference evidence="2 3" key="1">
    <citation type="journal article" name="Sci. Rep.">
        <title>Genome-scale phylogenetic analyses confirm Olpidium as the closest living zoosporic fungus to the non-flagellated, terrestrial fungi.</title>
        <authorList>
            <person name="Chang Y."/>
            <person name="Rochon D."/>
            <person name="Sekimoto S."/>
            <person name="Wang Y."/>
            <person name="Chovatia M."/>
            <person name="Sandor L."/>
            <person name="Salamov A."/>
            <person name="Grigoriev I.V."/>
            <person name="Stajich J.E."/>
            <person name="Spatafora J.W."/>
        </authorList>
    </citation>
    <scope>NUCLEOTIDE SEQUENCE [LARGE SCALE GENOMIC DNA]</scope>
    <source>
        <strain evidence="2">S191</strain>
    </source>
</reference>
<feature type="region of interest" description="Disordered" evidence="1">
    <location>
        <begin position="49"/>
        <end position="107"/>
    </location>
</feature>
<comment type="caution">
    <text evidence="2">The sequence shown here is derived from an EMBL/GenBank/DDBJ whole genome shotgun (WGS) entry which is preliminary data.</text>
</comment>
<keyword evidence="3" id="KW-1185">Reference proteome</keyword>
<name>A0A8H8A0R8_9FUNG</name>
<organism evidence="2 3">
    <name type="scientific">Olpidium bornovanus</name>
    <dbReference type="NCBI Taxonomy" id="278681"/>
    <lineage>
        <taxon>Eukaryota</taxon>
        <taxon>Fungi</taxon>
        <taxon>Fungi incertae sedis</taxon>
        <taxon>Olpidiomycota</taxon>
        <taxon>Olpidiomycotina</taxon>
        <taxon>Olpidiomycetes</taxon>
        <taxon>Olpidiales</taxon>
        <taxon>Olpidiaceae</taxon>
        <taxon>Olpidium</taxon>
    </lineage>
</organism>
<dbReference type="Proteomes" id="UP000673691">
    <property type="component" value="Unassembled WGS sequence"/>
</dbReference>
<feature type="compositionally biased region" description="Low complexity" evidence="1">
    <location>
        <begin position="79"/>
        <end position="90"/>
    </location>
</feature>
<evidence type="ECO:0000256" key="1">
    <source>
        <dbReference type="SAM" id="MobiDB-lite"/>
    </source>
</evidence>
<evidence type="ECO:0000313" key="3">
    <source>
        <dbReference type="Proteomes" id="UP000673691"/>
    </source>
</evidence>
<evidence type="ECO:0000313" key="2">
    <source>
        <dbReference type="EMBL" id="KAG5463019.1"/>
    </source>
</evidence>
<proteinExistence type="predicted"/>